<evidence type="ECO:0000259" key="11">
    <source>
        <dbReference type="Pfam" id="PF00465"/>
    </source>
</evidence>
<reference evidence="13" key="1">
    <citation type="submission" date="2020-05" db="EMBL/GenBank/DDBJ databases">
        <authorList>
            <person name="Zhu T."/>
            <person name="Keshari N."/>
            <person name="Lu X."/>
        </authorList>
    </citation>
    <scope>NUCLEOTIDE SEQUENCE</scope>
    <source>
        <strain evidence="13">NK1-22</strain>
    </source>
</reference>
<dbReference type="InterPro" id="IPR001670">
    <property type="entry name" value="ADH_Fe/GldA"/>
</dbReference>
<dbReference type="Gene3D" id="1.20.1090.10">
    <property type="entry name" value="Dehydroquinate synthase-like - alpha domain"/>
    <property type="match status" value="1"/>
</dbReference>
<feature type="region of interest" description="Disordered" evidence="9">
    <location>
        <begin position="890"/>
        <end position="930"/>
    </location>
</feature>
<organism evidence="13">
    <name type="scientific">Thermoleptolyngbya oregonensis NK1-22</name>
    <dbReference type="NCBI Taxonomy" id="2547457"/>
    <lineage>
        <taxon>Bacteria</taxon>
        <taxon>Bacillati</taxon>
        <taxon>Cyanobacteriota</taxon>
        <taxon>Cyanophyceae</taxon>
        <taxon>Oculatellales</taxon>
        <taxon>Oculatellaceae</taxon>
        <taxon>Thermoleptolyngbya</taxon>
    </lineage>
</organism>
<dbReference type="InterPro" id="IPR039697">
    <property type="entry name" value="Alcohol_dehydrogenase_Fe"/>
</dbReference>
<dbReference type="FunFam" id="3.40.50.1970:FF:000002">
    <property type="entry name" value="Aldehyde-alcohol dehydrogenase"/>
    <property type="match status" value="1"/>
</dbReference>
<keyword evidence="4" id="KW-0520">NAD</keyword>
<evidence type="ECO:0000256" key="9">
    <source>
        <dbReference type="SAM" id="MobiDB-lite"/>
    </source>
</evidence>
<dbReference type="Pfam" id="PF25137">
    <property type="entry name" value="ADH_Fe_C"/>
    <property type="match status" value="1"/>
</dbReference>
<dbReference type="SUPFAM" id="SSF53720">
    <property type="entry name" value="ALDH-like"/>
    <property type="match status" value="1"/>
</dbReference>
<dbReference type="InterPro" id="IPR018211">
    <property type="entry name" value="ADH_Fe_CS"/>
</dbReference>
<evidence type="ECO:0000259" key="10">
    <source>
        <dbReference type="Pfam" id="PF00171"/>
    </source>
</evidence>
<comment type="cofactor">
    <cofactor evidence="1">
        <name>Fe(2+)</name>
        <dbReference type="ChEBI" id="CHEBI:29033"/>
    </cofactor>
</comment>
<feature type="domain" description="Aldehyde dehydrogenase" evidence="10">
    <location>
        <begin position="6"/>
        <end position="400"/>
    </location>
</feature>
<dbReference type="Pfam" id="PF00171">
    <property type="entry name" value="Aldedh"/>
    <property type="match status" value="1"/>
</dbReference>
<dbReference type="InterPro" id="IPR016162">
    <property type="entry name" value="Ald_DH_N"/>
</dbReference>
<dbReference type="FunFam" id="1.20.1090.10:FF:000001">
    <property type="entry name" value="Aldehyde-alcohol dehydrogenase"/>
    <property type="match status" value="1"/>
</dbReference>
<evidence type="ECO:0000256" key="5">
    <source>
        <dbReference type="ARBA" id="ARBA00023268"/>
    </source>
</evidence>
<feature type="domain" description="Alcohol dehydrogenase iron-type/glycerol dehydrogenase GldA" evidence="11">
    <location>
        <begin position="456"/>
        <end position="633"/>
    </location>
</feature>
<evidence type="ECO:0000256" key="3">
    <source>
        <dbReference type="ARBA" id="ARBA00023004"/>
    </source>
</evidence>
<dbReference type="Gene3D" id="3.40.309.10">
    <property type="entry name" value="Aldehyde Dehydrogenase, Chain A, domain 2"/>
    <property type="match status" value="1"/>
</dbReference>
<keyword evidence="3" id="KW-0408">Iron</keyword>
<dbReference type="EMBL" id="CP053540">
    <property type="protein sequence ID" value="WOB44639.1"/>
    <property type="molecule type" value="Genomic_DNA"/>
</dbReference>
<comment type="similarity">
    <text evidence="7 8">In the C-terminal section; belongs to the iron-containing alcohol dehydrogenase family.</text>
</comment>
<dbReference type="CDD" id="cd08178">
    <property type="entry name" value="AAD_C"/>
    <property type="match status" value="1"/>
</dbReference>
<dbReference type="PANTHER" id="PTHR11496:SF83">
    <property type="entry name" value="HYDROXYACID-OXOACID TRANSHYDROGENASE, MITOCHONDRIAL"/>
    <property type="match status" value="1"/>
</dbReference>
<dbReference type="NCBIfam" id="NF010378">
    <property type="entry name" value="PRK13805.1"/>
    <property type="match status" value="1"/>
</dbReference>
<keyword evidence="2 8" id="KW-0560">Oxidoreductase</keyword>
<dbReference type="GO" id="GO:0046872">
    <property type="term" value="F:metal ion binding"/>
    <property type="evidence" value="ECO:0007669"/>
    <property type="project" value="InterPro"/>
</dbReference>
<dbReference type="PIRSF" id="PIRSF000111">
    <property type="entry name" value="ALDH_ADH"/>
    <property type="match status" value="1"/>
</dbReference>
<proteinExistence type="inferred from homology"/>
<evidence type="ECO:0000313" key="13">
    <source>
        <dbReference type="EMBL" id="WOB44639.1"/>
    </source>
</evidence>
<dbReference type="PROSITE" id="PS00913">
    <property type="entry name" value="ADH_IRON_1"/>
    <property type="match status" value="1"/>
</dbReference>
<evidence type="ECO:0000259" key="12">
    <source>
        <dbReference type="Pfam" id="PF25137"/>
    </source>
</evidence>
<dbReference type="GO" id="GO:0006066">
    <property type="term" value="P:alcohol metabolic process"/>
    <property type="evidence" value="ECO:0007669"/>
    <property type="project" value="InterPro"/>
</dbReference>
<dbReference type="SUPFAM" id="SSF56796">
    <property type="entry name" value="Dehydroquinate synthase-like"/>
    <property type="match status" value="1"/>
</dbReference>
<feature type="domain" description="Fe-containing alcohol dehydrogenase-like C-terminal" evidence="12">
    <location>
        <begin position="644"/>
        <end position="864"/>
    </location>
</feature>
<dbReference type="GO" id="GO:0004022">
    <property type="term" value="F:alcohol dehydrogenase (NAD+) activity"/>
    <property type="evidence" value="ECO:0007669"/>
    <property type="project" value="UniProtKB-UniRule"/>
</dbReference>
<dbReference type="InterPro" id="IPR012079">
    <property type="entry name" value="Bifunc_Ald-ADH"/>
</dbReference>
<evidence type="ECO:0000256" key="1">
    <source>
        <dbReference type="ARBA" id="ARBA00001954"/>
    </source>
</evidence>
<dbReference type="InterPro" id="IPR016161">
    <property type="entry name" value="Ald_DH/histidinol_DH"/>
</dbReference>
<dbReference type="InterPro" id="IPR034789">
    <property type="entry name" value="AAD_C"/>
</dbReference>
<dbReference type="Gene3D" id="3.40.50.1970">
    <property type="match status" value="1"/>
</dbReference>
<keyword evidence="5" id="KW-0511">Multifunctional enzyme</keyword>
<dbReference type="RefSeq" id="WP_316787744.1">
    <property type="nucleotide sequence ID" value="NZ_CP053540.1"/>
</dbReference>
<evidence type="ECO:0000256" key="4">
    <source>
        <dbReference type="ARBA" id="ARBA00023027"/>
    </source>
</evidence>
<evidence type="ECO:0000256" key="8">
    <source>
        <dbReference type="PIRNR" id="PIRNR000111"/>
    </source>
</evidence>
<comment type="similarity">
    <text evidence="6 8">In the N-terminal section; belongs to the aldehyde dehydrogenase family.</text>
</comment>
<dbReference type="InterPro" id="IPR016163">
    <property type="entry name" value="Ald_DH_C"/>
</dbReference>
<dbReference type="GO" id="GO:0015976">
    <property type="term" value="P:carbon utilization"/>
    <property type="evidence" value="ECO:0007669"/>
    <property type="project" value="InterPro"/>
</dbReference>
<evidence type="ECO:0000256" key="2">
    <source>
        <dbReference type="ARBA" id="ARBA00023002"/>
    </source>
</evidence>
<dbReference type="PROSITE" id="PS00060">
    <property type="entry name" value="ADH_IRON_2"/>
    <property type="match status" value="1"/>
</dbReference>
<evidence type="ECO:0000256" key="6">
    <source>
        <dbReference type="ARBA" id="ARBA00035641"/>
    </source>
</evidence>
<evidence type="ECO:0000256" key="7">
    <source>
        <dbReference type="ARBA" id="ARBA00035645"/>
    </source>
</evidence>
<gene>
    <name evidence="13" type="primary">adhE</name>
    <name evidence="13" type="synonym">adhC</name>
    <name evidence="13" type="ORF">HNI00_16895</name>
</gene>
<dbReference type="CDD" id="cd07122">
    <property type="entry name" value="ALDH_F20_ACDH"/>
    <property type="match status" value="1"/>
</dbReference>
<dbReference type="Pfam" id="PF00465">
    <property type="entry name" value="Fe-ADH"/>
    <property type="match status" value="1"/>
</dbReference>
<dbReference type="PANTHER" id="PTHR11496">
    <property type="entry name" value="ALCOHOL DEHYDROGENASE"/>
    <property type="match status" value="1"/>
</dbReference>
<dbReference type="Gene3D" id="3.40.605.10">
    <property type="entry name" value="Aldehyde Dehydrogenase, Chain A, domain 1"/>
    <property type="match status" value="1"/>
</dbReference>
<sequence>MQVTTIQELETLIEQVKAAQAQYATYTQSQVDWIFKQAAQAANAHRIDLAKLAVAETGMGIVEDKVIKNHFASEIIYNKYKHERTCGLIEEDDTFGIQKIAEPVGILAGIVPTTNPTSTAIFKSLISLKTRNAIIFSPHPRAKRCTVEAARLILQAAVAAGAPDHIIGWIDEPSVELSQALMQHPDIKLILATGGPGMVQAAYSSGHPSLGVGAGNTPAVIAESADIQTAVSSILLSKTFDNGMICASEQSVIVVEPIYDAVKQEFTTRGAYFLNPEEKAKLGEQIVQNGRLNAAIVGQSVQTLAKLAGISVPPQTKVLMAETDRVALDEPFAWEKLSPILAFYRAANFEGAIARAEELINFGGKGHTAALYIDTAQRSEIQLFETRMQTGRVLINTPASQGAIGDLYNFRLDPSLTLGCGTWGGNSVSGNVTVHHLLNIKTVSQRRENMLWFRVPPKVYFKSGCLPMALGDLAGRQRAFIVTDKPLFDLGMVNPVTRVLENLEIRYDVFHDVEPDPTLSNVNRGLEQLRRFQPDVIIALGGGSPMDAAKIMWLMYEQPEVEFAGVAMRFMDIRKRVYELPPLGQKALLVAIPTTSGTGSEVTPFAVVTDDREGIKYPLADYALTPSMAIVDPDLVLTMPPKLTAWSGIDALTHAVEAYVSVFATDFTNGLALEAIALLFQYLPRSYRNGGRDPEARERVHYAATIAGMAFANAFLGICHSMAHQLGAVFHVPHGLANALLISHVIRYNATDQPFKQAIFPQYKYPNAKARYAQIADHLHLGGNTADEKVERLIIAVEELKRNVEIPATLAEALSQMGQASYPGGDRASFYAQLDNLANRAFDDQCTGANPRYPLIQDLKELFVLAYEGPQADPDDVPLCYRAEIARASQQLAPNPSEHEPANVGDLSASVMAEMPSIPPSIPSVAADDS</sequence>
<accession>A0AA96Y6M0</accession>
<protein>
    <recommendedName>
        <fullName evidence="8">Aldehyde-alcohol dehydrogenase</fullName>
    </recommendedName>
</protein>
<dbReference type="KEGG" id="tog:HNI00_16895"/>
<dbReference type="InterPro" id="IPR056798">
    <property type="entry name" value="ADH_Fe_C"/>
</dbReference>
<name>A0AA96Y6M0_9CYAN</name>
<dbReference type="InterPro" id="IPR015590">
    <property type="entry name" value="Aldehyde_DH_dom"/>
</dbReference>
<dbReference type="AlphaFoldDB" id="A0AA96Y6M0"/>
<dbReference type="GO" id="GO:0008774">
    <property type="term" value="F:acetaldehyde dehydrogenase (acetylating) activity"/>
    <property type="evidence" value="ECO:0007669"/>
    <property type="project" value="UniProtKB-UniRule"/>
</dbReference>